<dbReference type="InterPro" id="IPR022026">
    <property type="entry name" value="DUF5981"/>
</dbReference>
<organism evidence="2">
    <name type="scientific">marine sediment metagenome</name>
    <dbReference type="NCBI Taxonomy" id="412755"/>
    <lineage>
        <taxon>unclassified sequences</taxon>
        <taxon>metagenomes</taxon>
        <taxon>ecological metagenomes</taxon>
    </lineage>
</organism>
<proteinExistence type="predicted"/>
<gene>
    <name evidence="2" type="ORF">S01H1_72296</name>
</gene>
<dbReference type="Pfam" id="PF12225">
    <property type="entry name" value="DUF5981"/>
    <property type="match status" value="1"/>
</dbReference>
<name>X0YAY7_9ZZZZ</name>
<dbReference type="EMBL" id="BARS01048203">
    <property type="protein sequence ID" value="GAG34016.1"/>
    <property type="molecule type" value="Genomic_DNA"/>
</dbReference>
<protein>
    <recommendedName>
        <fullName evidence="1">Methylene-tetrahydrofolate reductase C-terminal-like domain-containing protein</fullName>
    </recommendedName>
</protein>
<accession>X0YAY7</accession>
<evidence type="ECO:0000313" key="2">
    <source>
        <dbReference type="EMBL" id="GAG34016.1"/>
    </source>
</evidence>
<reference evidence="2" key="1">
    <citation type="journal article" date="2014" name="Front. Microbiol.">
        <title>High frequency of phylogenetically diverse reductive dehalogenase-homologous genes in deep subseafloor sedimentary metagenomes.</title>
        <authorList>
            <person name="Kawai M."/>
            <person name="Futagami T."/>
            <person name="Toyoda A."/>
            <person name="Takaki Y."/>
            <person name="Nishi S."/>
            <person name="Hori S."/>
            <person name="Arai W."/>
            <person name="Tsubouchi T."/>
            <person name="Morono Y."/>
            <person name="Uchiyama I."/>
            <person name="Ito T."/>
            <person name="Fujiyama A."/>
            <person name="Inagaki F."/>
            <person name="Takami H."/>
        </authorList>
    </citation>
    <scope>NUCLEOTIDE SEQUENCE</scope>
    <source>
        <strain evidence="2">Expedition CK06-06</strain>
    </source>
</reference>
<feature type="non-terminal residue" evidence="2">
    <location>
        <position position="159"/>
    </location>
</feature>
<sequence>MIVAQRKPVEEIKRALEGYEKILIVGCGTCVAVCMAGGEREVGVLASMLKMSFKMDGKEVEIGEVTVERQCDKEFMQPLEEKIKDYQVVISLACGIGVQFLSELYEGTYVMPGVNTRFLGSNDGEGMWQERCRACGECVLAQTGGICPVTICPKGLLNG</sequence>
<dbReference type="AlphaFoldDB" id="X0YAY7"/>
<comment type="caution">
    <text evidence="2">The sequence shown here is derived from an EMBL/GenBank/DDBJ whole genome shotgun (WGS) entry which is preliminary data.</text>
</comment>
<evidence type="ECO:0000259" key="1">
    <source>
        <dbReference type="Pfam" id="PF12225"/>
    </source>
</evidence>
<feature type="domain" description="Methylene-tetrahydrofolate reductase C-terminal-like" evidence="1">
    <location>
        <begin position="112"/>
        <end position="159"/>
    </location>
</feature>